<name>A0A2Z6AY64_9BACT</name>
<sequence length="277" mass="30518">MLLAATVALGGQDGGCPVSISVETGIVSDADYDDREGGFSVLQADVSMTYDILRLSYGVRSYDWNDRTGLPFGNGVDDPWDQLHEIELSAHDRGRINSEWGWFYVAGVSAAYEEEMDDSLGMFVGGGASYALSDAWAVQMGVGVAGHKIRWAVVPILGVMWNQGVEQGFSARIGFPEAELVYRFDPQWAVHLAGRVEYDLWRLADDSTVRSKGYLEESGIRVGLYGDWTPTKELFVRFGPEFIFARETTFYNSDGDEQNSYNSGATVGGSFSIGYHF</sequence>
<accession>A0A2Z6AY64</accession>
<organism evidence="1 2">
    <name type="scientific">Desulfovibrio ferrophilus</name>
    <dbReference type="NCBI Taxonomy" id="241368"/>
    <lineage>
        <taxon>Bacteria</taxon>
        <taxon>Pseudomonadati</taxon>
        <taxon>Thermodesulfobacteriota</taxon>
        <taxon>Desulfovibrionia</taxon>
        <taxon>Desulfovibrionales</taxon>
        <taxon>Desulfovibrionaceae</taxon>
        <taxon>Desulfovibrio</taxon>
    </lineage>
</organism>
<evidence type="ECO:0000313" key="2">
    <source>
        <dbReference type="Proteomes" id="UP000269883"/>
    </source>
</evidence>
<gene>
    <name evidence="1" type="ORF">DFE_1389</name>
</gene>
<proteinExistence type="predicted"/>
<reference evidence="1 2" key="1">
    <citation type="journal article" date="2018" name="Sci. Adv.">
        <title>Multi-heme cytochromes provide a pathway for survival in energy-limited environments.</title>
        <authorList>
            <person name="Deng X."/>
            <person name="Dohmae N."/>
            <person name="Nealson K.H."/>
            <person name="Hashimoto K."/>
            <person name="Okamoto A."/>
        </authorList>
    </citation>
    <scope>NUCLEOTIDE SEQUENCE [LARGE SCALE GENOMIC DNA]</scope>
    <source>
        <strain evidence="1 2">IS5</strain>
    </source>
</reference>
<dbReference type="EMBL" id="AP017378">
    <property type="protein sequence ID" value="BBD08115.1"/>
    <property type="molecule type" value="Genomic_DNA"/>
</dbReference>
<dbReference type="AlphaFoldDB" id="A0A2Z6AY64"/>
<keyword evidence="2" id="KW-1185">Reference proteome</keyword>
<dbReference type="KEGG" id="dfl:DFE_1389"/>
<protein>
    <submittedName>
        <fullName evidence="1">Uncharacterized protein</fullName>
    </submittedName>
</protein>
<dbReference type="Proteomes" id="UP000269883">
    <property type="component" value="Chromosome"/>
</dbReference>
<evidence type="ECO:0000313" key="1">
    <source>
        <dbReference type="EMBL" id="BBD08115.1"/>
    </source>
</evidence>